<dbReference type="InterPro" id="IPR028896">
    <property type="entry name" value="GcvT/YgfZ/DmdA"/>
</dbReference>
<evidence type="ECO:0000256" key="9">
    <source>
        <dbReference type="ARBA" id="ARBA00047665"/>
    </source>
</evidence>
<evidence type="ECO:0000256" key="1">
    <source>
        <dbReference type="ARBA" id="ARBA00003631"/>
    </source>
</evidence>
<dbReference type="NCBIfam" id="TIGR00528">
    <property type="entry name" value="gcvT"/>
    <property type="match status" value="1"/>
</dbReference>
<comment type="subcellular location">
    <subcellularLocation>
        <location evidence="2 11">Mitochondrion</location>
    </subcellularLocation>
</comment>
<protein>
    <recommendedName>
        <fullName evidence="11">Aminomethyltransferase</fullName>
        <ecNumber evidence="11">2.1.2.10</ecNumber>
    </recommendedName>
    <alternativeName>
        <fullName evidence="11">Glycine cleavage system T protein</fullName>
    </alternativeName>
</protein>
<keyword evidence="8 11" id="KW-0496">Mitochondrion</keyword>
<accession>A0A5S6QZL7</accession>
<dbReference type="PANTHER" id="PTHR43757">
    <property type="entry name" value="AMINOMETHYLTRANSFERASE"/>
    <property type="match status" value="1"/>
</dbReference>
<feature type="domain" description="GCVT N-terminal" evidence="12">
    <location>
        <begin position="30"/>
        <end position="289"/>
    </location>
</feature>
<dbReference type="Proteomes" id="UP000046395">
    <property type="component" value="Unassembled WGS sequence"/>
</dbReference>
<keyword evidence="7 11" id="KW-0809">Transit peptide</keyword>
<dbReference type="WBParaSite" id="TMUE_3000012352.1">
    <property type="protein sequence ID" value="TMUE_3000012352.1"/>
    <property type="gene ID" value="WBGene00285827"/>
</dbReference>
<dbReference type="GO" id="GO:0005739">
    <property type="term" value="C:mitochondrion"/>
    <property type="evidence" value="ECO:0007669"/>
    <property type="project" value="UniProtKB-SubCell"/>
</dbReference>
<evidence type="ECO:0000256" key="8">
    <source>
        <dbReference type="ARBA" id="ARBA00023128"/>
    </source>
</evidence>
<evidence type="ECO:0000256" key="10">
    <source>
        <dbReference type="PIRSR" id="PIRSR006487-1"/>
    </source>
</evidence>
<proteinExistence type="inferred from homology"/>
<comment type="catalytic activity">
    <reaction evidence="9 11">
        <text>N(6)-[(R)-S(8)-aminomethyldihydrolipoyl]-L-lysyl-[protein] + (6S)-5,6,7,8-tetrahydrofolate = N(6)-[(R)-dihydrolipoyl]-L-lysyl-[protein] + (6R)-5,10-methylene-5,6,7,8-tetrahydrofolate + NH4(+)</text>
        <dbReference type="Rhea" id="RHEA:16945"/>
        <dbReference type="Rhea" id="RHEA-COMP:10475"/>
        <dbReference type="Rhea" id="RHEA-COMP:10492"/>
        <dbReference type="ChEBI" id="CHEBI:15636"/>
        <dbReference type="ChEBI" id="CHEBI:28938"/>
        <dbReference type="ChEBI" id="CHEBI:57453"/>
        <dbReference type="ChEBI" id="CHEBI:83100"/>
        <dbReference type="ChEBI" id="CHEBI:83143"/>
        <dbReference type="EC" id="2.1.2.10"/>
    </reaction>
</comment>
<dbReference type="FunFam" id="4.10.1250.10:FF:000002">
    <property type="entry name" value="Aminomethyltransferase"/>
    <property type="match status" value="1"/>
</dbReference>
<dbReference type="FunFam" id="3.30.1360.120:FF:000014">
    <property type="entry name" value="Aminomethyltransferase"/>
    <property type="match status" value="1"/>
</dbReference>
<keyword evidence="14" id="KW-1185">Reference proteome</keyword>
<evidence type="ECO:0000259" key="13">
    <source>
        <dbReference type="Pfam" id="PF08669"/>
    </source>
</evidence>
<dbReference type="GO" id="GO:0006546">
    <property type="term" value="P:glycine catabolic process"/>
    <property type="evidence" value="ECO:0007669"/>
    <property type="project" value="InterPro"/>
</dbReference>
<dbReference type="SUPFAM" id="SSF101790">
    <property type="entry name" value="Aminomethyltransferase beta-barrel domain"/>
    <property type="match status" value="1"/>
</dbReference>
<feature type="domain" description="Aminomethyltransferase C-terminal" evidence="13">
    <location>
        <begin position="313"/>
        <end position="394"/>
    </location>
</feature>
<dbReference type="GO" id="GO:0008483">
    <property type="term" value="F:transaminase activity"/>
    <property type="evidence" value="ECO:0007669"/>
    <property type="project" value="UniProtKB-KW"/>
</dbReference>
<comment type="similarity">
    <text evidence="3 11">Belongs to the GcvT family.</text>
</comment>
<dbReference type="PIRSF" id="PIRSF006487">
    <property type="entry name" value="GcvT"/>
    <property type="match status" value="1"/>
</dbReference>
<sequence length="406" mass="44508">MALRTLCRQWRRAFSRAISQTAGAAKRTPLYDFHVERGGKMVEFCGWYMPVVYADQSIGESHLHTRRHASVFDVSHMLQTRISGADRTSFVESLTVADVDGLQEGQAALTVLTNDDGGIRDDLIVTKDEDHLFIVSNAGCIEKDKEHLKHACEQWKNRGRDVVVEHPPNRALLAVQGPEAVKVVQKGIKYDLRCLFFMSSVVTKVFGISGCRISRCGYTGEDGVEISVDSSNAVDLCRELLSSTEAPVKLAGLGARDSLRLEAGLCLYGSDMDDSTTPAEAGLAWLIAKARRQRADFPGAEVILSQLKRGVSKKRVGLISKHGRPPRAGYSILDASGQLVGKITSGCPSPVLKYNVSMGYVPTQLASLGTRLQVDCTGKGVPLVEVEVSKMPFVPHRYYVRKKTEK</sequence>
<feature type="binding site" evidence="10">
    <location>
        <position position="225"/>
    </location>
    <ligand>
        <name>substrate</name>
    </ligand>
</feature>
<dbReference type="Pfam" id="PF08669">
    <property type="entry name" value="GCV_T_C"/>
    <property type="match status" value="1"/>
</dbReference>
<dbReference type="GO" id="GO:0004047">
    <property type="term" value="F:aminomethyltransferase activity"/>
    <property type="evidence" value="ECO:0007669"/>
    <property type="project" value="UniProtKB-EC"/>
</dbReference>
<keyword evidence="5 11" id="KW-0032">Aminotransferase</keyword>
<dbReference type="AlphaFoldDB" id="A0A5S6QZL7"/>
<dbReference type="EC" id="2.1.2.10" evidence="11"/>
<dbReference type="SUPFAM" id="SSF103025">
    <property type="entry name" value="Folate-binding domain"/>
    <property type="match status" value="1"/>
</dbReference>
<evidence type="ECO:0000313" key="14">
    <source>
        <dbReference type="Proteomes" id="UP000046395"/>
    </source>
</evidence>
<evidence type="ECO:0000256" key="2">
    <source>
        <dbReference type="ARBA" id="ARBA00004173"/>
    </source>
</evidence>
<evidence type="ECO:0000256" key="4">
    <source>
        <dbReference type="ARBA" id="ARBA00011690"/>
    </source>
</evidence>
<dbReference type="InterPro" id="IPR013977">
    <property type="entry name" value="GcvT_C"/>
</dbReference>
<dbReference type="Gene3D" id="4.10.1250.10">
    <property type="entry name" value="Aminomethyltransferase fragment"/>
    <property type="match status" value="1"/>
</dbReference>
<evidence type="ECO:0000256" key="3">
    <source>
        <dbReference type="ARBA" id="ARBA00008609"/>
    </source>
</evidence>
<evidence type="ECO:0000259" key="12">
    <source>
        <dbReference type="Pfam" id="PF01571"/>
    </source>
</evidence>
<dbReference type="InterPro" id="IPR006223">
    <property type="entry name" value="GcvT"/>
</dbReference>
<dbReference type="GO" id="GO:0005960">
    <property type="term" value="C:glycine cleavage complex"/>
    <property type="evidence" value="ECO:0007669"/>
    <property type="project" value="InterPro"/>
</dbReference>
<evidence type="ECO:0000256" key="6">
    <source>
        <dbReference type="ARBA" id="ARBA00022679"/>
    </source>
</evidence>
<comment type="function">
    <text evidence="1 11">The glycine cleavage system catalyzes the degradation of glycine.</text>
</comment>
<evidence type="ECO:0000256" key="7">
    <source>
        <dbReference type="ARBA" id="ARBA00022946"/>
    </source>
</evidence>
<dbReference type="Gene3D" id="2.40.30.110">
    <property type="entry name" value="Aminomethyltransferase beta-barrel domains"/>
    <property type="match status" value="1"/>
</dbReference>
<dbReference type="InterPro" id="IPR029043">
    <property type="entry name" value="GcvT/YgfZ_C"/>
</dbReference>
<evidence type="ECO:0000256" key="11">
    <source>
        <dbReference type="RuleBase" id="RU003981"/>
    </source>
</evidence>
<dbReference type="InterPro" id="IPR006222">
    <property type="entry name" value="GCVT_N"/>
</dbReference>
<reference evidence="15" key="1">
    <citation type="submission" date="2019-12" db="UniProtKB">
        <authorList>
            <consortium name="WormBaseParasite"/>
        </authorList>
    </citation>
    <scope>IDENTIFICATION</scope>
</reference>
<dbReference type="STRING" id="70415.A0A5S6QZL7"/>
<organism evidence="14 15">
    <name type="scientific">Trichuris muris</name>
    <name type="common">Mouse whipworm</name>
    <dbReference type="NCBI Taxonomy" id="70415"/>
    <lineage>
        <taxon>Eukaryota</taxon>
        <taxon>Metazoa</taxon>
        <taxon>Ecdysozoa</taxon>
        <taxon>Nematoda</taxon>
        <taxon>Enoplea</taxon>
        <taxon>Dorylaimia</taxon>
        <taxon>Trichinellida</taxon>
        <taxon>Trichuridae</taxon>
        <taxon>Trichuris</taxon>
    </lineage>
</organism>
<name>A0A5S6QZL7_TRIMR</name>
<evidence type="ECO:0000256" key="5">
    <source>
        <dbReference type="ARBA" id="ARBA00022576"/>
    </source>
</evidence>
<evidence type="ECO:0000313" key="15">
    <source>
        <dbReference type="WBParaSite" id="TMUE_3000012352.1"/>
    </source>
</evidence>
<dbReference type="Pfam" id="PF01571">
    <property type="entry name" value="GCV_T"/>
    <property type="match status" value="1"/>
</dbReference>
<dbReference type="PANTHER" id="PTHR43757:SF16">
    <property type="entry name" value="AMINOMETHYLTRANSFERASE, MITOCHONDRIAL"/>
    <property type="match status" value="1"/>
</dbReference>
<comment type="subunit">
    <text evidence="4 11">The glycine cleavage system is composed of four proteins: P, T, L and H.</text>
</comment>
<dbReference type="FunFam" id="3.30.70.1400:FF:000001">
    <property type="entry name" value="Aminomethyltransferase"/>
    <property type="match status" value="1"/>
</dbReference>
<keyword evidence="6 11" id="KW-0808">Transferase</keyword>
<dbReference type="Gene3D" id="3.30.70.1400">
    <property type="entry name" value="Aminomethyltransferase beta-barrel domains"/>
    <property type="match status" value="1"/>
</dbReference>
<dbReference type="Gene3D" id="3.30.1360.120">
    <property type="entry name" value="Probable tRNA modification gtpase trme, domain 1"/>
    <property type="match status" value="1"/>
</dbReference>
<dbReference type="NCBIfam" id="NF001567">
    <property type="entry name" value="PRK00389.1"/>
    <property type="match status" value="1"/>
</dbReference>
<dbReference type="InterPro" id="IPR027266">
    <property type="entry name" value="TrmE/GcvT-like"/>
</dbReference>